<reference evidence="9 10" key="1">
    <citation type="submission" date="2013-11" db="EMBL/GenBank/DDBJ databases">
        <title>Draft genome of the bovine lungworm Dictyocaulus viviparus.</title>
        <authorList>
            <person name="Mitreva M."/>
        </authorList>
    </citation>
    <scope>NUCLEOTIDE SEQUENCE [LARGE SCALE GENOMIC DNA]</scope>
    <source>
        <strain evidence="9 10">HannoverDv2000</strain>
    </source>
</reference>
<dbReference type="PANTHER" id="PTHR23183">
    <property type="entry name" value="NOP14"/>
    <property type="match status" value="1"/>
</dbReference>
<evidence type="ECO:0000256" key="5">
    <source>
        <dbReference type="ARBA" id="ARBA00023242"/>
    </source>
</evidence>
<dbReference type="GO" id="GO:0030490">
    <property type="term" value="P:maturation of SSU-rRNA"/>
    <property type="evidence" value="ECO:0007669"/>
    <property type="project" value="TreeGrafter"/>
</dbReference>
<comment type="function">
    <text evidence="6">Involved in nucleolar processing of pre-18S ribosomal RNA. Has a role in the nuclear export of 40S pre-ribosomal subunit to the cytoplasm.</text>
</comment>
<keyword evidence="5" id="KW-0539">Nucleus</keyword>
<keyword evidence="4" id="KW-0698">rRNA processing</keyword>
<evidence type="ECO:0000256" key="2">
    <source>
        <dbReference type="ARBA" id="ARBA00007466"/>
    </source>
</evidence>
<evidence type="ECO:0000256" key="8">
    <source>
        <dbReference type="SAM" id="MobiDB-lite"/>
    </source>
</evidence>
<dbReference type="InterPro" id="IPR007276">
    <property type="entry name" value="Nop14"/>
</dbReference>
<comment type="subcellular location">
    <subcellularLocation>
        <location evidence="1">Nucleus</location>
        <location evidence="1">Nucleolus</location>
    </subcellularLocation>
</comment>
<evidence type="ECO:0000256" key="4">
    <source>
        <dbReference type="ARBA" id="ARBA00022552"/>
    </source>
</evidence>
<feature type="compositionally biased region" description="Basic and acidic residues" evidence="8">
    <location>
        <begin position="402"/>
        <end position="422"/>
    </location>
</feature>
<accession>A0A0D8XPE5</accession>
<dbReference type="AlphaFoldDB" id="A0A0D8XPE5"/>
<feature type="compositionally biased region" description="Basic residues" evidence="8">
    <location>
        <begin position="28"/>
        <end position="46"/>
    </location>
</feature>
<protein>
    <submittedName>
        <fullName evidence="9">Nop14-like family protein</fullName>
    </submittedName>
</protein>
<proteinExistence type="inferred from homology"/>
<feature type="coiled-coil region" evidence="7">
    <location>
        <begin position="195"/>
        <end position="222"/>
    </location>
</feature>
<dbReference type="EMBL" id="KN716354">
    <property type="protein sequence ID" value="KJH46405.1"/>
    <property type="molecule type" value="Genomic_DNA"/>
</dbReference>
<dbReference type="STRING" id="29172.A0A0D8XPE5"/>
<evidence type="ECO:0000313" key="9">
    <source>
        <dbReference type="EMBL" id="KJH46405.1"/>
    </source>
</evidence>
<dbReference type="OrthoDB" id="284275at2759"/>
<sequence>MVKKKSKLPSSKTKNNPLRINPFELKFNRPKHNVAGHPGRSRKRASEKREKSLGVEYNRLGKVNKIIDKRMGEKNWKMSDEEKAYLRRDSFLGHSCSFKHKYALTLFRFSTERAKHLKRSSRFNLEDDNKDFSEILTHGGEALTAVQKYDKTIASDDEDDAGTISADVVETAHFGGGELNTSSNNEHKLSRKEIIAELIAKTRQARENKRIAKDEMETITEELDAKYLKIMDKVRNSFRATGVTKTSKVEGDDYDKLAMSLKLNADSRATPAERTKTPEEIAMDERSRLEALESLRIAGIEMEKSRLHLSVDSDGVSKKSGSIKERNNFEVRFDLDGKLMNSNEVEPVSRQKITLDSDDDLMNDEFYDKGVENLNYLIEEDSSLDENISRVESDQNMSVRVDGTHNDDGDNRKEERHFEKERNEHGLRNVCSGDHPYLSNRFNEAVSSGIQESEVPFIIAMPENYDGLVNLIRTYPIQKIDIVLERLMKCYHPSLAEGNKKLLTRLFLNMLRFFDDSSNRPFSSDLMKMLGLLVNVIVRCIRSLIRQNWKKRLCNISSPTPFSVVTLLRLIASLYRISDNWHPVCSPAMNLAAMTLSKCHVVNLSILAQQILLVTVISDFVEQSMRFVPEALAFCQGALLLAVENEENECAPTVVFPISLPHRHMLYVEESLPNDATLEPLKILDVFTDGMTLEDCDMKRCQVLRALIAVIQKYAIIYAVSEYTFTATFTPFLVLLKRLPIIRYPSILTEEIEFLVQSIESEIKKRSQMTQMSRVVTEKRMLEPRLEAHFDPERPRMNRDHRRKGANAEKERLKYLVKKEMRGAIKELRKDASFLRRKQRKEIAIKDRERREKTKRLLCGLQSQQSEWNRELWESGKKRKK</sequence>
<feature type="region of interest" description="Disordered" evidence="8">
    <location>
        <begin position="399"/>
        <end position="422"/>
    </location>
</feature>
<name>A0A0D8XPE5_DICVI</name>
<keyword evidence="7" id="KW-0175">Coiled coil</keyword>
<organism evidence="9 10">
    <name type="scientific">Dictyocaulus viviparus</name>
    <name type="common">Bovine lungworm</name>
    <dbReference type="NCBI Taxonomy" id="29172"/>
    <lineage>
        <taxon>Eukaryota</taxon>
        <taxon>Metazoa</taxon>
        <taxon>Ecdysozoa</taxon>
        <taxon>Nematoda</taxon>
        <taxon>Chromadorea</taxon>
        <taxon>Rhabditida</taxon>
        <taxon>Rhabditina</taxon>
        <taxon>Rhabditomorpha</taxon>
        <taxon>Strongyloidea</taxon>
        <taxon>Metastrongylidae</taxon>
        <taxon>Dictyocaulus</taxon>
    </lineage>
</organism>
<dbReference type="GO" id="GO:0032040">
    <property type="term" value="C:small-subunit processome"/>
    <property type="evidence" value="ECO:0007669"/>
    <property type="project" value="InterPro"/>
</dbReference>
<dbReference type="PANTHER" id="PTHR23183:SF0">
    <property type="entry name" value="NUCLEOLAR PROTEIN 14"/>
    <property type="match status" value="1"/>
</dbReference>
<dbReference type="Proteomes" id="UP000053766">
    <property type="component" value="Unassembled WGS sequence"/>
</dbReference>
<keyword evidence="3" id="KW-0690">Ribosome biogenesis</keyword>
<reference evidence="10" key="2">
    <citation type="journal article" date="2016" name="Sci. Rep.">
        <title>Dictyocaulus viviparus genome, variome and transcriptome elucidate lungworm biology and support future intervention.</title>
        <authorList>
            <person name="McNulty S.N."/>
            <person name="Strube C."/>
            <person name="Rosa B.A."/>
            <person name="Martin J.C."/>
            <person name="Tyagi R."/>
            <person name="Choi Y.J."/>
            <person name="Wang Q."/>
            <person name="Hallsworth Pepin K."/>
            <person name="Zhang X."/>
            <person name="Ozersky P."/>
            <person name="Wilson R.K."/>
            <person name="Sternberg P.W."/>
            <person name="Gasser R.B."/>
            <person name="Mitreva M."/>
        </authorList>
    </citation>
    <scope>NUCLEOTIDE SEQUENCE [LARGE SCALE GENOMIC DNA]</scope>
    <source>
        <strain evidence="10">HannoverDv2000</strain>
    </source>
</reference>
<gene>
    <name evidence="9" type="ORF">DICVIV_07528</name>
</gene>
<evidence type="ECO:0000256" key="3">
    <source>
        <dbReference type="ARBA" id="ARBA00022517"/>
    </source>
</evidence>
<keyword evidence="10" id="KW-1185">Reference proteome</keyword>
<feature type="region of interest" description="Disordered" evidence="8">
    <location>
        <begin position="1"/>
        <end position="52"/>
    </location>
</feature>
<dbReference type="GO" id="GO:0030692">
    <property type="term" value="C:Noc4p-Nop14p complex"/>
    <property type="evidence" value="ECO:0007669"/>
    <property type="project" value="TreeGrafter"/>
</dbReference>
<evidence type="ECO:0000256" key="6">
    <source>
        <dbReference type="ARBA" id="ARBA00024695"/>
    </source>
</evidence>
<comment type="similarity">
    <text evidence="2">Belongs to the NOP14 family.</text>
</comment>
<evidence type="ECO:0000313" key="10">
    <source>
        <dbReference type="Proteomes" id="UP000053766"/>
    </source>
</evidence>
<dbReference type="Pfam" id="PF04147">
    <property type="entry name" value="Nop14"/>
    <property type="match status" value="2"/>
</dbReference>
<evidence type="ECO:0000256" key="1">
    <source>
        <dbReference type="ARBA" id="ARBA00004604"/>
    </source>
</evidence>
<evidence type="ECO:0000256" key="7">
    <source>
        <dbReference type="SAM" id="Coils"/>
    </source>
</evidence>